<reference evidence="1 2" key="1">
    <citation type="journal article" date="2018" name="IMA Fungus">
        <title>IMA Genome-F 10: Nine draft genome sequences of Claviceps purpurea s.lat., including C. arundinis, C. humidiphila, and C. cf. spartinae, pseudomolecules for the pitch canker pathogen Fusarium circinatum, draft genome of Davidsoniella eucalypti, Grosmannia galeiformis, Quambalaria eucalypti, and Teratosphaeria destructans.</title>
        <authorList>
            <person name="Wingfield B.D."/>
            <person name="Liu M."/>
            <person name="Nguyen H.D."/>
            <person name="Lane F.A."/>
            <person name="Morgan S.W."/>
            <person name="De Vos L."/>
            <person name="Wilken P.M."/>
            <person name="Duong T.A."/>
            <person name="Aylward J."/>
            <person name="Coetzee M.P."/>
            <person name="Dadej K."/>
            <person name="De Beer Z.W."/>
            <person name="Findlay W."/>
            <person name="Havenga M."/>
            <person name="Kolarik M."/>
            <person name="Menzies J.G."/>
            <person name="Naidoo K."/>
            <person name="Pochopski O."/>
            <person name="Shoukouhi P."/>
            <person name="Santana Q.C."/>
            <person name="Seifert K.A."/>
            <person name="Soal N."/>
            <person name="Steenkamp E.T."/>
            <person name="Tatham C.T."/>
            <person name="van der Nest M.A."/>
            <person name="Wingfield M.J."/>
        </authorList>
    </citation>
    <scope>NUCLEOTIDE SEQUENCE [LARGE SCALE GENOMIC DNA]</scope>
    <source>
        <strain evidence="1">CMW44962</strain>
    </source>
</reference>
<comment type="caution">
    <text evidence="1">The sequence shown here is derived from an EMBL/GenBank/DDBJ whole genome shotgun (WGS) entry which is preliminary data.</text>
</comment>
<dbReference type="AlphaFoldDB" id="A0A9W7W6F6"/>
<feature type="non-terminal residue" evidence="1">
    <location>
        <position position="223"/>
    </location>
</feature>
<dbReference type="Proteomes" id="UP001138500">
    <property type="component" value="Unassembled WGS sequence"/>
</dbReference>
<sequence length="223" mass="23294">GGVGAGVDGEEGGQDEVEVHGQEGAGVVPVPRGGSEPGGVHVVHVCERMGGVDLGAVVGGAAGQVMLEQLMAPNSIKSGEALLDLCTSAIALGNTIAVHTLEYLSIAKNPRAGIKECAVEFLEASRALFPAKVSLERSPAQFSPDITQELRDRFGQTKNVFFILDQTINKLLSNEKAHGLGKLGKGFRGMFSDSEILRLKASLAQCRASVQISTLMFPSLPDG</sequence>
<dbReference type="OrthoDB" id="194358at2759"/>
<accession>A0A9W7W6F6</accession>
<reference evidence="1 2" key="2">
    <citation type="journal article" date="2021" name="Curr. Genet.">
        <title>Genetic response to nitrogen starvation in the aggressive Eucalyptus foliar pathogen Teratosphaeria destructans.</title>
        <authorList>
            <person name="Havenga M."/>
            <person name="Wingfield B.D."/>
            <person name="Wingfield M.J."/>
            <person name="Dreyer L.L."/>
            <person name="Roets F."/>
            <person name="Aylward J."/>
        </authorList>
    </citation>
    <scope>NUCLEOTIDE SEQUENCE [LARGE SCALE GENOMIC DNA]</scope>
    <source>
        <strain evidence="1">CMW44962</strain>
    </source>
</reference>
<protein>
    <submittedName>
        <fullName evidence="1">Ankyrin repeat protein</fullName>
    </submittedName>
</protein>
<name>A0A9W7W6F6_9PEZI</name>
<organism evidence="1 2">
    <name type="scientific">Teratosphaeria destructans</name>
    <dbReference type="NCBI Taxonomy" id="418781"/>
    <lineage>
        <taxon>Eukaryota</taxon>
        <taxon>Fungi</taxon>
        <taxon>Dikarya</taxon>
        <taxon>Ascomycota</taxon>
        <taxon>Pezizomycotina</taxon>
        <taxon>Dothideomycetes</taxon>
        <taxon>Dothideomycetidae</taxon>
        <taxon>Mycosphaerellales</taxon>
        <taxon>Teratosphaeriaceae</taxon>
        <taxon>Teratosphaeria</taxon>
    </lineage>
</organism>
<evidence type="ECO:0000313" key="1">
    <source>
        <dbReference type="EMBL" id="KAH9844566.1"/>
    </source>
</evidence>
<keyword evidence="2" id="KW-1185">Reference proteome</keyword>
<proteinExistence type="predicted"/>
<dbReference type="EMBL" id="RIBY02000293">
    <property type="protein sequence ID" value="KAH9844566.1"/>
    <property type="molecule type" value="Genomic_DNA"/>
</dbReference>
<gene>
    <name evidence="1" type="ORF">Tdes44962_MAKER10514</name>
</gene>
<evidence type="ECO:0000313" key="2">
    <source>
        <dbReference type="Proteomes" id="UP001138500"/>
    </source>
</evidence>
<feature type="non-terminal residue" evidence="1">
    <location>
        <position position="1"/>
    </location>
</feature>